<organism evidence="1 2">
    <name type="scientific">Zasmidium cellare</name>
    <name type="common">Wine cellar mold</name>
    <name type="synonym">Racodium cellare</name>
    <dbReference type="NCBI Taxonomy" id="395010"/>
    <lineage>
        <taxon>Eukaryota</taxon>
        <taxon>Fungi</taxon>
        <taxon>Dikarya</taxon>
        <taxon>Ascomycota</taxon>
        <taxon>Pezizomycotina</taxon>
        <taxon>Dothideomycetes</taxon>
        <taxon>Dothideomycetidae</taxon>
        <taxon>Mycosphaerellales</taxon>
        <taxon>Mycosphaerellaceae</taxon>
        <taxon>Zasmidium</taxon>
    </lineage>
</organism>
<gene>
    <name evidence="1" type="ORF">PRZ48_000053</name>
</gene>
<name>A0ABR0EYZ8_ZASCE</name>
<comment type="caution">
    <text evidence="1">The sequence shown here is derived from an EMBL/GenBank/DDBJ whole genome shotgun (WGS) entry which is preliminary data.</text>
</comment>
<dbReference type="InterPro" id="IPR038883">
    <property type="entry name" value="AN11006-like"/>
</dbReference>
<proteinExistence type="predicted"/>
<dbReference type="EMBL" id="JAXOVC010000001">
    <property type="protein sequence ID" value="KAK4506323.1"/>
    <property type="molecule type" value="Genomic_DNA"/>
</dbReference>
<accession>A0ABR0EYZ8</accession>
<dbReference type="PANTHER" id="PTHR42085">
    <property type="entry name" value="F-BOX DOMAIN-CONTAINING PROTEIN"/>
    <property type="match status" value="1"/>
</dbReference>
<dbReference type="PANTHER" id="PTHR42085:SF1">
    <property type="entry name" value="F-BOX DOMAIN-CONTAINING PROTEIN"/>
    <property type="match status" value="1"/>
</dbReference>
<evidence type="ECO:0000313" key="1">
    <source>
        <dbReference type="EMBL" id="KAK4506323.1"/>
    </source>
</evidence>
<reference evidence="1 2" key="1">
    <citation type="journal article" date="2023" name="G3 (Bethesda)">
        <title>A chromosome-level genome assembly of Zasmidium syzygii isolated from banana leaves.</title>
        <authorList>
            <person name="van Westerhoven A.C."/>
            <person name="Mehrabi R."/>
            <person name="Talebi R."/>
            <person name="Steentjes M.B.F."/>
            <person name="Corcolon B."/>
            <person name="Chong P.A."/>
            <person name="Kema G.H.J."/>
            <person name="Seidl M.F."/>
        </authorList>
    </citation>
    <scope>NUCLEOTIDE SEQUENCE [LARGE SCALE GENOMIC DNA]</scope>
    <source>
        <strain evidence="1 2">P124</strain>
    </source>
</reference>
<sequence>MPCLKTASNENADNAGKVNLSNNEAPFFRLSAELRNQIYELVYQDAIITIPTTPNTTYPGLLLACKQTYHESLKIFYDLFELHSTSTKWLRKGLQRMAREKRDLLQAVVVDRVAGVQVPGAENDRQWRASRIIEKFERRLQEQGTLLRSTAFVDI</sequence>
<keyword evidence="2" id="KW-1185">Reference proteome</keyword>
<protein>
    <submittedName>
        <fullName evidence="1">Uncharacterized protein</fullName>
    </submittedName>
</protein>
<evidence type="ECO:0000313" key="2">
    <source>
        <dbReference type="Proteomes" id="UP001305779"/>
    </source>
</evidence>
<dbReference type="Proteomes" id="UP001305779">
    <property type="component" value="Unassembled WGS sequence"/>
</dbReference>